<dbReference type="InterPro" id="IPR050488">
    <property type="entry name" value="Ig_Fc_receptor"/>
</dbReference>
<keyword evidence="5" id="KW-1185">Reference proteome</keyword>
<dbReference type="InterPro" id="IPR007110">
    <property type="entry name" value="Ig-like_dom"/>
</dbReference>
<dbReference type="GeneTree" id="ENSGT01090000260384"/>
<keyword evidence="1" id="KW-0732">Signal</keyword>
<dbReference type="PROSITE" id="PS50835">
    <property type="entry name" value="IG_LIKE"/>
    <property type="match status" value="1"/>
</dbReference>
<evidence type="ECO:0000256" key="2">
    <source>
        <dbReference type="ARBA" id="ARBA00023157"/>
    </source>
</evidence>
<dbReference type="SMART" id="SM00409">
    <property type="entry name" value="IG"/>
    <property type="match status" value="1"/>
</dbReference>
<dbReference type="PANTHER" id="PTHR11481:SF64">
    <property type="entry name" value="FC RECEPTOR-LIKE PROTEIN 4"/>
    <property type="match status" value="1"/>
</dbReference>
<keyword evidence="2" id="KW-1015">Disulfide bond</keyword>
<accession>A0A8C4GGF2</accession>
<evidence type="ECO:0000313" key="4">
    <source>
        <dbReference type="Ensembl" id="ENSDLAP00005005601.2"/>
    </source>
</evidence>
<dbReference type="InterPro" id="IPR036179">
    <property type="entry name" value="Ig-like_dom_sf"/>
</dbReference>
<protein>
    <recommendedName>
        <fullName evidence="3">Ig-like domain-containing protein</fullName>
    </recommendedName>
</protein>
<dbReference type="GO" id="GO:0006955">
    <property type="term" value="P:immune response"/>
    <property type="evidence" value="ECO:0007669"/>
    <property type="project" value="TreeGrafter"/>
</dbReference>
<evidence type="ECO:0000256" key="1">
    <source>
        <dbReference type="ARBA" id="ARBA00022729"/>
    </source>
</evidence>
<dbReference type="Ensembl" id="ENSDLAT00005005899.2">
    <property type="protein sequence ID" value="ENSDLAP00005005601.2"/>
    <property type="gene ID" value="ENSDLAG00005002674.2"/>
</dbReference>
<feature type="domain" description="Ig-like" evidence="3">
    <location>
        <begin position="8"/>
        <end position="88"/>
    </location>
</feature>
<dbReference type="GO" id="GO:0004888">
    <property type="term" value="F:transmembrane signaling receptor activity"/>
    <property type="evidence" value="ECO:0007669"/>
    <property type="project" value="TreeGrafter"/>
</dbReference>
<dbReference type="GO" id="GO:0009897">
    <property type="term" value="C:external side of plasma membrane"/>
    <property type="evidence" value="ECO:0007669"/>
    <property type="project" value="TreeGrafter"/>
</dbReference>
<dbReference type="GO" id="GO:0007166">
    <property type="term" value="P:cell surface receptor signaling pathway"/>
    <property type="evidence" value="ECO:0007669"/>
    <property type="project" value="TreeGrafter"/>
</dbReference>
<name>A0A8C4GGF2_DICLA</name>
<organism evidence="4 5">
    <name type="scientific">Dicentrarchus labrax</name>
    <name type="common">European seabass</name>
    <name type="synonym">Morone labrax</name>
    <dbReference type="NCBI Taxonomy" id="13489"/>
    <lineage>
        <taxon>Eukaryota</taxon>
        <taxon>Metazoa</taxon>
        <taxon>Chordata</taxon>
        <taxon>Craniata</taxon>
        <taxon>Vertebrata</taxon>
        <taxon>Euteleostomi</taxon>
        <taxon>Actinopterygii</taxon>
        <taxon>Neopterygii</taxon>
        <taxon>Teleostei</taxon>
        <taxon>Neoteleostei</taxon>
        <taxon>Acanthomorphata</taxon>
        <taxon>Eupercaria</taxon>
        <taxon>Moronidae</taxon>
        <taxon>Dicentrarchus</taxon>
    </lineage>
</organism>
<dbReference type="InterPro" id="IPR013783">
    <property type="entry name" value="Ig-like_fold"/>
</dbReference>
<reference evidence="4" key="2">
    <citation type="submission" date="2025-09" db="UniProtKB">
        <authorList>
            <consortium name="Ensembl"/>
        </authorList>
    </citation>
    <scope>IDENTIFICATION</scope>
</reference>
<sequence length="106" mass="12244">LRTFFNRASLTLEPNWPQIFSGETITLRCEIQEGGDTQWIYEWTTTSSNTQSPTHSEYRIISATESHSGEYRCKGRRDSYSSTEWSIAIRLKVSRKLDCLSSIIKC</sequence>
<dbReference type="FunFam" id="2.60.40.10:FF:001607">
    <property type="entry name" value="Leukocyte immune-type receptor TS32.15 L2.5a"/>
    <property type="match status" value="1"/>
</dbReference>
<dbReference type="Gene3D" id="2.60.40.10">
    <property type="entry name" value="Immunoglobulins"/>
    <property type="match status" value="1"/>
</dbReference>
<dbReference type="SUPFAM" id="SSF48726">
    <property type="entry name" value="Immunoglobulin"/>
    <property type="match status" value="1"/>
</dbReference>
<dbReference type="AlphaFoldDB" id="A0A8C4GGF2"/>
<evidence type="ECO:0000259" key="3">
    <source>
        <dbReference type="PROSITE" id="PS50835"/>
    </source>
</evidence>
<dbReference type="PANTHER" id="PTHR11481">
    <property type="entry name" value="IMMUNOGLOBULIN FC RECEPTOR"/>
    <property type="match status" value="1"/>
</dbReference>
<reference evidence="4" key="1">
    <citation type="submission" date="2025-08" db="UniProtKB">
        <authorList>
            <consortium name="Ensembl"/>
        </authorList>
    </citation>
    <scope>IDENTIFICATION</scope>
</reference>
<evidence type="ECO:0000313" key="5">
    <source>
        <dbReference type="Proteomes" id="UP000694389"/>
    </source>
</evidence>
<proteinExistence type="predicted"/>
<dbReference type="Pfam" id="PF13927">
    <property type="entry name" value="Ig_3"/>
    <property type="match status" value="1"/>
</dbReference>
<dbReference type="InterPro" id="IPR003599">
    <property type="entry name" value="Ig_sub"/>
</dbReference>
<dbReference type="Proteomes" id="UP000694389">
    <property type="component" value="Unassembled WGS sequence"/>
</dbReference>